<evidence type="ECO:0000313" key="4">
    <source>
        <dbReference type="Proteomes" id="UP000367825"/>
    </source>
</evidence>
<gene>
    <name evidence="3" type="ORF">PNO31109_03210</name>
</gene>
<dbReference type="Pfam" id="PF02120">
    <property type="entry name" value="Flg_hook"/>
    <property type="match status" value="1"/>
</dbReference>
<feature type="domain" description="Flagellar hook-length control protein-like C-terminal" evidence="2">
    <location>
        <begin position="326"/>
        <end position="401"/>
    </location>
</feature>
<dbReference type="EMBL" id="CABPSC010000013">
    <property type="protein sequence ID" value="VVE22576.1"/>
    <property type="molecule type" value="Genomic_DNA"/>
</dbReference>
<dbReference type="OrthoDB" id="8942541at2"/>
<evidence type="ECO:0000259" key="2">
    <source>
        <dbReference type="Pfam" id="PF02120"/>
    </source>
</evidence>
<feature type="region of interest" description="Disordered" evidence="1">
    <location>
        <begin position="1"/>
        <end position="39"/>
    </location>
</feature>
<reference evidence="3 4" key="1">
    <citation type="submission" date="2019-08" db="EMBL/GenBank/DDBJ databases">
        <authorList>
            <person name="Peeters C."/>
        </authorList>
    </citation>
    <scope>NUCLEOTIDE SEQUENCE [LARGE SCALE GENOMIC DNA]</scope>
    <source>
        <strain evidence="3 4">LMG 31109</strain>
    </source>
</reference>
<sequence length="450" mass="44983">MIAESTPAVPLTASARHRPTPGSVEGSTTASGEGARHGASCEGLALAKGARASTDFAATLRRSLGANAEAGAAGRGVTSASQTPGTAVAAAVAPEFAPPALATSDALGDVERGRRTPGDDALVERSDSALPVHDAGVAPAAPGGHVSLPDDVLAHDSRVSGDAGAFAPIETLLAAHLHRMRGASGTPVSGFLAHARSDGDMASRMEGLHVSQPAQDAMLQTPTAKAEAGHTTPLPFPLLLPGTGRHGASFLALSEGAALRDAGEPSAHTAQTADSASIALARVALAEGGSTGTGARDGIAAVTSEERVGAHVLAGDRPALARALAERVASMTHDGVHEARLRLTPAELGDIGIVVRKSAMQLSVTLQVSRPEVLALVQGTAALLRDMLSQRHTGEVQVSASAMAAFDGGGASGDAPKQRARETPEDDAGPGLALGASGQGQREAQGAFRL</sequence>
<keyword evidence="3" id="KW-0282">Flagellum</keyword>
<dbReference type="AlphaFoldDB" id="A0A5E4WHN7"/>
<dbReference type="PANTHER" id="PTHR37533:SF2">
    <property type="entry name" value="FLAGELLAR HOOK-LENGTH CONTROL PROTEIN"/>
    <property type="match status" value="1"/>
</dbReference>
<evidence type="ECO:0000313" key="3">
    <source>
        <dbReference type="EMBL" id="VVE22576.1"/>
    </source>
</evidence>
<keyword evidence="3" id="KW-0969">Cilium</keyword>
<dbReference type="PANTHER" id="PTHR37533">
    <property type="entry name" value="FLAGELLAR HOOK-LENGTH CONTROL PROTEIN"/>
    <property type="match status" value="1"/>
</dbReference>
<dbReference type="Gene3D" id="3.30.750.140">
    <property type="match status" value="1"/>
</dbReference>
<dbReference type="InterPro" id="IPR038610">
    <property type="entry name" value="FliK-like_C_sf"/>
</dbReference>
<dbReference type="InterPro" id="IPR021136">
    <property type="entry name" value="Flagellar_hook_control-like_C"/>
</dbReference>
<accession>A0A5E4WHN7</accession>
<name>A0A5E4WHN7_9BURK</name>
<feature type="region of interest" description="Disordered" evidence="1">
    <location>
        <begin position="407"/>
        <end position="450"/>
    </location>
</feature>
<dbReference type="InterPro" id="IPR052563">
    <property type="entry name" value="FliK"/>
</dbReference>
<evidence type="ECO:0000256" key="1">
    <source>
        <dbReference type="SAM" id="MobiDB-lite"/>
    </source>
</evidence>
<keyword evidence="4" id="KW-1185">Reference proteome</keyword>
<dbReference type="Proteomes" id="UP000367825">
    <property type="component" value="Unassembled WGS sequence"/>
</dbReference>
<proteinExistence type="predicted"/>
<dbReference type="RefSeq" id="WP_150556479.1">
    <property type="nucleotide sequence ID" value="NZ_CABPSC010000013.1"/>
</dbReference>
<organism evidence="3 4">
    <name type="scientific">Pandoraea nosoerga</name>
    <dbReference type="NCBI Taxonomy" id="2508296"/>
    <lineage>
        <taxon>Bacteria</taxon>
        <taxon>Pseudomonadati</taxon>
        <taxon>Pseudomonadota</taxon>
        <taxon>Betaproteobacteria</taxon>
        <taxon>Burkholderiales</taxon>
        <taxon>Burkholderiaceae</taxon>
        <taxon>Pandoraea</taxon>
    </lineage>
</organism>
<keyword evidence="3" id="KW-0966">Cell projection</keyword>
<protein>
    <submittedName>
        <fullName evidence="3">Flagellar hook-length control protein</fullName>
    </submittedName>
</protein>
<dbReference type="CDD" id="cd17470">
    <property type="entry name" value="T3SS_Flik_C"/>
    <property type="match status" value="1"/>
</dbReference>